<name>A0A4Q4T686_9PEZI</name>
<reference evidence="1 2" key="1">
    <citation type="submission" date="2018-06" db="EMBL/GenBank/DDBJ databases">
        <title>Complete Genomes of Monosporascus.</title>
        <authorList>
            <person name="Robinson A.J."/>
            <person name="Natvig D.O."/>
        </authorList>
    </citation>
    <scope>NUCLEOTIDE SEQUENCE [LARGE SCALE GENOMIC DNA]</scope>
    <source>
        <strain evidence="1 2">CBS 110550</strain>
    </source>
</reference>
<dbReference type="AlphaFoldDB" id="A0A4Q4T686"/>
<proteinExistence type="predicted"/>
<gene>
    <name evidence="1" type="ORF">DL764_007216</name>
</gene>
<sequence length="172" mass="18111">MDRAMGEPTFSPEDFWPAGLPSGSAASTEIAQTFFFGALFGGDPIAAPFRAQSEEAQKQSVAGAGAGTFTTTADSYNGATAPAQSTPADVGAVLDDHLPPWLWPTSTCNQWYASTPGSGNAAAAKTPALGDLDVNMDEDVDINWQNWQESIRDFEMDAGTSLRPTPFMGGRL</sequence>
<evidence type="ECO:0000313" key="1">
    <source>
        <dbReference type="EMBL" id="RYO98086.1"/>
    </source>
</evidence>
<protein>
    <submittedName>
        <fullName evidence="1">Uncharacterized protein</fullName>
    </submittedName>
</protein>
<dbReference type="Proteomes" id="UP000293360">
    <property type="component" value="Unassembled WGS sequence"/>
</dbReference>
<comment type="caution">
    <text evidence="1">The sequence shown here is derived from an EMBL/GenBank/DDBJ whole genome shotgun (WGS) entry which is preliminary data.</text>
</comment>
<organism evidence="1 2">
    <name type="scientific">Monosporascus ibericus</name>
    <dbReference type="NCBI Taxonomy" id="155417"/>
    <lineage>
        <taxon>Eukaryota</taxon>
        <taxon>Fungi</taxon>
        <taxon>Dikarya</taxon>
        <taxon>Ascomycota</taxon>
        <taxon>Pezizomycotina</taxon>
        <taxon>Sordariomycetes</taxon>
        <taxon>Xylariomycetidae</taxon>
        <taxon>Xylariales</taxon>
        <taxon>Xylariales incertae sedis</taxon>
        <taxon>Monosporascus</taxon>
    </lineage>
</organism>
<evidence type="ECO:0000313" key="2">
    <source>
        <dbReference type="Proteomes" id="UP000293360"/>
    </source>
</evidence>
<accession>A0A4Q4T686</accession>
<dbReference type="STRING" id="155417.A0A4Q4T686"/>
<dbReference type="OrthoDB" id="3989227at2759"/>
<keyword evidence="2" id="KW-1185">Reference proteome</keyword>
<dbReference type="EMBL" id="QJNU01000476">
    <property type="protein sequence ID" value="RYO98086.1"/>
    <property type="molecule type" value="Genomic_DNA"/>
</dbReference>